<dbReference type="PANTHER" id="PTHR10169:SF62">
    <property type="entry name" value="DNA TOPOISOMERASE 2 TOP-2-RELATED"/>
    <property type="match status" value="1"/>
</dbReference>
<dbReference type="PRINTS" id="PR01158">
    <property type="entry name" value="TOPISMRASEII"/>
</dbReference>
<evidence type="ECO:0000256" key="2">
    <source>
        <dbReference type="ARBA" id="ARBA00023125"/>
    </source>
</evidence>
<dbReference type="SMART" id="SM00434">
    <property type="entry name" value="TOP4c"/>
    <property type="match status" value="1"/>
</dbReference>
<dbReference type="SUPFAM" id="SSF56719">
    <property type="entry name" value="Type II DNA topoisomerase"/>
    <property type="match status" value="1"/>
</dbReference>
<feature type="compositionally biased region" description="Basic and acidic residues" evidence="4">
    <location>
        <begin position="606"/>
        <end position="624"/>
    </location>
</feature>
<dbReference type="EMBL" id="UYRT01079307">
    <property type="protein sequence ID" value="VDN20436.1"/>
    <property type="molecule type" value="Genomic_DNA"/>
</dbReference>
<feature type="region of interest" description="Disordered" evidence="4">
    <location>
        <begin position="399"/>
        <end position="422"/>
    </location>
</feature>
<dbReference type="GO" id="GO:0000712">
    <property type="term" value="P:resolution of meiotic recombination intermediates"/>
    <property type="evidence" value="ECO:0007669"/>
    <property type="project" value="TreeGrafter"/>
</dbReference>
<dbReference type="Pfam" id="PF00521">
    <property type="entry name" value="DNA_topoisoIV"/>
    <property type="match status" value="2"/>
</dbReference>
<organism evidence="8">
    <name type="scientific">Gongylonema pulchrum</name>
    <dbReference type="NCBI Taxonomy" id="637853"/>
    <lineage>
        <taxon>Eukaryota</taxon>
        <taxon>Metazoa</taxon>
        <taxon>Ecdysozoa</taxon>
        <taxon>Nematoda</taxon>
        <taxon>Chromadorea</taxon>
        <taxon>Rhabditida</taxon>
        <taxon>Spirurina</taxon>
        <taxon>Spiruromorpha</taxon>
        <taxon>Spiruroidea</taxon>
        <taxon>Gongylonematidae</taxon>
        <taxon>Gongylonema</taxon>
    </lineage>
</organism>
<feature type="compositionally biased region" description="Acidic residues" evidence="4">
    <location>
        <begin position="400"/>
        <end position="418"/>
    </location>
</feature>
<dbReference type="PROSITE" id="PS52040">
    <property type="entry name" value="TOPO_IIA"/>
    <property type="match status" value="1"/>
</dbReference>
<feature type="region of interest" description="Disordered" evidence="4">
    <location>
        <begin position="551"/>
        <end position="737"/>
    </location>
</feature>
<evidence type="ECO:0000259" key="5">
    <source>
        <dbReference type="PROSITE" id="PS52040"/>
    </source>
</evidence>
<evidence type="ECO:0000256" key="4">
    <source>
        <dbReference type="SAM" id="MobiDB-lite"/>
    </source>
</evidence>
<dbReference type="PANTHER" id="PTHR10169">
    <property type="entry name" value="DNA TOPOISOMERASE/GYRASE"/>
    <property type="match status" value="1"/>
</dbReference>
<keyword evidence="7" id="KW-1185">Reference proteome</keyword>
<dbReference type="InterPro" id="IPR001154">
    <property type="entry name" value="TopoII_euk"/>
</dbReference>
<accession>A0A183DUP0</accession>
<dbReference type="InterPro" id="IPR013759">
    <property type="entry name" value="Topo_IIA_B_C"/>
</dbReference>
<dbReference type="InterPro" id="IPR013758">
    <property type="entry name" value="Topo_IIA_A/C_ab"/>
</dbReference>
<name>A0A183DUP0_9BILA</name>
<dbReference type="InterPro" id="IPR013757">
    <property type="entry name" value="Topo_IIA_A_a_sf"/>
</dbReference>
<dbReference type="AlphaFoldDB" id="A0A183DUP0"/>
<dbReference type="GO" id="GO:0005634">
    <property type="term" value="C:nucleus"/>
    <property type="evidence" value="ECO:0007669"/>
    <property type="project" value="TreeGrafter"/>
</dbReference>
<keyword evidence="2 3" id="KW-0238">DNA-binding</keyword>
<dbReference type="OrthoDB" id="276498at2759"/>
<reference evidence="8" key="1">
    <citation type="submission" date="2016-06" db="UniProtKB">
        <authorList>
            <consortium name="WormBaseParasite"/>
        </authorList>
    </citation>
    <scope>IDENTIFICATION</scope>
</reference>
<dbReference type="FunFam" id="3.30.1360.40:FF:000003">
    <property type="entry name" value="DNA topoisomerase 2"/>
    <property type="match status" value="1"/>
</dbReference>
<dbReference type="InterPro" id="IPR002205">
    <property type="entry name" value="Topo_IIA_dom_A"/>
</dbReference>
<dbReference type="GO" id="GO:0003677">
    <property type="term" value="F:DNA binding"/>
    <property type="evidence" value="ECO:0007669"/>
    <property type="project" value="UniProtKB-UniRule"/>
</dbReference>
<sequence>ERRNRRENGLTEEYLYDKDTHAVSFKDFVNKELVLFSNCDNERSIPSLVDGLKPGQRKVLFTCFKRADKKEVKVAQLAGAVGEMSAYHHGELCNIGNFSKDVNISPVTKALFPAIDENVLHFLFEENQKIEPEWYCPVIPTVLVNGAEGIGTAWSTKVPCYNPREIVDNIRAMINGEEPKSLAPWYKNFRGTIEQLDEQRFVCNGEIAIIDNETVEITELPIRTWTQTYKETVLVPMLDGNDKQPAIITDFKEYHTDTTVKFVVKMSAEKLRAARAEGLHKVFKLQSVINTTSMVLFDPLGYLRRFENVTDICKDFFETRKKKYIERKNFQEGLLRAQSERLSNQARFILAKIKGEILIENKRKATIVEQLIKMGFDPDPVKKWKEERRKRELMLLGEVAQDEDEEKDENEEEEEEAEAQGKELTNKLSAYDYLVGMAILKLSEEEKDKLLRESEAKLHELREAKERADLDVQIKTAAKKLQFEGTAASRKKVATALVKEVLPDPNAERVVPQIDAMKEKYEIKKAVEGRAKTRKTQIKKEAKREGVDVRKFFAGKDETPGDSDSIEELSVQEVVEDSASSMSSDEKTKKTEKPKKKPILAVAAEASKKSKDIEKKHESREIKQMKPKKKEKSPPAMRMEDFFGSKAAGNKNPAKVMDDDSENSEEAGPSQPARHPLRKRKPVNYNVDEIKDDDDHENDNDEDSFVLAPKKRRNRRLIIESDSDDDNNYDVEVLSSD</sequence>
<evidence type="ECO:0000313" key="8">
    <source>
        <dbReference type="WBParaSite" id="GPUH_0001244501-mRNA-1"/>
    </source>
</evidence>
<dbReference type="GO" id="GO:0005524">
    <property type="term" value="F:ATP binding"/>
    <property type="evidence" value="ECO:0007669"/>
    <property type="project" value="InterPro"/>
</dbReference>
<dbReference type="Gene3D" id="3.90.199.10">
    <property type="entry name" value="Topoisomerase II, domain 5"/>
    <property type="match status" value="2"/>
</dbReference>
<evidence type="ECO:0000313" key="7">
    <source>
        <dbReference type="Proteomes" id="UP000271098"/>
    </source>
</evidence>
<feature type="domain" description="Topo IIA-type catalytic" evidence="5">
    <location>
        <begin position="1"/>
        <end position="477"/>
    </location>
</feature>
<dbReference type="WBParaSite" id="GPUH_0001244501-mRNA-1">
    <property type="protein sequence ID" value="GPUH_0001244501-mRNA-1"/>
    <property type="gene ID" value="GPUH_0001244501"/>
</dbReference>
<dbReference type="Proteomes" id="UP000271098">
    <property type="component" value="Unassembled WGS sequence"/>
</dbReference>
<dbReference type="GO" id="GO:0003918">
    <property type="term" value="F:DNA topoisomerase type II (double strand cut, ATP-hydrolyzing) activity"/>
    <property type="evidence" value="ECO:0007669"/>
    <property type="project" value="InterPro"/>
</dbReference>
<dbReference type="InterPro" id="IPR050634">
    <property type="entry name" value="DNA_Topoisomerase_II"/>
</dbReference>
<dbReference type="GO" id="GO:0006265">
    <property type="term" value="P:DNA topological change"/>
    <property type="evidence" value="ECO:0007669"/>
    <property type="project" value="InterPro"/>
</dbReference>
<feature type="compositionally biased region" description="Acidic residues" evidence="4">
    <location>
        <begin position="690"/>
        <end position="704"/>
    </location>
</feature>
<evidence type="ECO:0000313" key="6">
    <source>
        <dbReference type="EMBL" id="VDN20436.1"/>
    </source>
</evidence>
<comment type="caution">
    <text evidence="3">Lacks conserved residue(s) required for the propagation of feature annotation.</text>
</comment>
<dbReference type="InterPro" id="IPR013760">
    <property type="entry name" value="Topo_IIA-like_dom_sf"/>
</dbReference>
<gene>
    <name evidence="6" type="ORF">GPUH_LOCUS12431</name>
</gene>
<evidence type="ECO:0000256" key="1">
    <source>
        <dbReference type="ARBA" id="ARBA00011080"/>
    </source>
</evidence>
<protein>
    <submittedName>
        <fullName evidence="8">TOP4c domain-containing protein</fullName>
    </submittedName>
</protein>
<evidence type="ECO:0000256" key="3">
    <source>
        <dbReference type="PROSITE-ProRule" id="PRU01384"/>
    </source>
</evidence>
<dbReference type="Gene3D" id="1.10.268.10">
    <property type="entry name" value="Topoisomerase, domain 3"/>
    <property type="match status" value="1"/>
</dbReference>
<reference evidence="6 7" key="2">
    <citation type="submission" date="2018-11" db="EMBL/GenBank/DDBJ databases">
        <authorList>
            <consortium name="Pathogen Informatics"/>
        </authorList>
    </citation>
    <scope>NUCLEOTIDE SEQUENCE [LARGE SCALE GENOMIC DNA]</scope>
</reference>
<dbReference type="Gene3D" id="3.40.50.670">
    <property type="match status" value="1"/>
</dbReference>
<comment type="similarity">
    <text evidence="1">Belongs to the type II topoisomerase family.</text>
</comment>
<proteinExistence type="inferred from homology"/>
<dbReference type="Gene3D" id="3.30.1360.40">
    <property type="match status" value="1"/>
</dbReference>
<dbReference type="GO" id="GO:0000819">
    <property type="term" value="P:sister chromatid segregation"/>
    <property type="evidence" value="ECO:0007669"/>
    <property type="project" value="TreeGrafter"/>
</dbReference>